<dbReference type="Proteomes" id="UP000794436">
    <property type="component" value="Unassembled WGS sequence"/>
</dbReference>
<comment type="caution">
    <text evidence="1">The sequence shown here is derived from an EMBL/GenBank/DDBJ whole genome shotgun (WGS) entry which is preliminary data.</text>
</comment>
<protein>
    <submittedName>
        <fullName evidence="1">Uncharacterized protein</fullName>
    </submittedName>
</protein>
<reference evidence="1" key="1">
    <citation type="submission" date="2019-03" db="EMBL/GenBank/DDBJ databases">
        <title>Long read genome sequence of the mycoparasitic Pythium oligandrum ATCC 38472 isolated from sugarbeet rhizosphere.</title>
        <authorList>
            <person name="Gaulin E."/>
        </authorList>
    </citation>
    <scope>NUCLEOTIDE SEQUENCE</scope>
    <source>
        <strain evidence="1">ATCC 38472_TT</strain>
    </source>
</reference>
<keyword evidence="2" id="KW-1185">Reference proteome</keyword>
<organism evidence="1 2">
    <name type="scientific">Pythium oligandrum</name>
    <name type="common">Mycoparasitic fungus</name>
    <dbReference type="NCBI Taxonomy" id="41045"/>
    <lineage>
        <taxon>Eukaryota</taxon>
        <taxon>Sar</taxon>
        <taxon>Stramenopiles</taxon>
        <taxon>Oomycota</taxon>
        <taxon>Peronosporomycetes</taxon>
        <taxon>Pythiales</taxon>
        <taxon>Pythiaceae</taxon>
        <taxon>Pythium</taxon>
    </lineage>
</organism>
<name>A0A8K1C5V9_PYTOL</name>
<dbReference type="OrthoDB" id="59387at2759"/>
<proteinExistence type="predicted"/>
<dbReference type="EMBL" id="SPLM01000144">
    <property type="protein sequence ID" value="TMW57097.1"/>
    <property type="molecule type" value="Genomic_DNA"/>
</dbReference>
<gene>
    <name evidence="1" type="ORF">Poli38472_003022</name>
</gene>
<evidence type="ECO:0000313" key="1">
    <source>
        <dbReference type="EMBL" id="TMW57097.1"/>
    </source>
</evidence>
<evidence type="ECO:0000313" key="2">
    <source>
        <dbReference type="Proteomes" id="UP000794436"/>
    </source>
</evidence>
<dbReference type="AlphaFoldDB" id="A0A8K1C5V9"/>
<sequence length="77" mass="8956">MIDRKFQRPLHLFSWIACGAMTVKLVLFTEFNKRHPDQPHVFTGIQKYADEKLDEFFGVQKIVQKAEEKDDGASKTT</sequence>
<accession>A0A8K1C5V9</accession>